<dbReference type="AlphaFoldDB" id="A0A0V0YDP2"/>
<organism evidence="1 2">
    <name type="scientific">Trichinella pseudospiralis</name>
    <name type="common">Parasitic roundworm</name>
    <dbReference type="NCBI Taxonomy" id="6337"/>
    <lineage>
        <taxon>Eukaryota</taxon>
        <taxon>Metazoa</taxon>
        <taxon>Ecdysozoa</taxon>
        <taxon>Nematoda</taxon>
        <taxon>Enoplea</taxon>
        <taxon>Dorylaimia</taxon>
        <taxon>Trichinellida</taxon>
        <taxon>Trichinellidae</taxon>
        <taxon>Trichinella</taxon>
    </lineage>
</organism>
<accession>A0A0V0YDP2</accession>
<proteinExistence type="predicted"/>
<evidence type="ECO:0000313" key="2">
    <source>
        <dbReference type="Proteomes" id="UP000054815"/>
    </source>
</evidence>
<dbReference type="EMBL" id="JYDU01000026">
    <property type="protein sequence ID" value="KRX97897.1"/>
    <property type="molecule type" value="Genomic_DNA"/>
</dbReference>
<comment type="caution">
    <text evidence="1">The sequence shown here is derived from an EMBL/GenBank/DDBJ whole genome shotgun (WGS) entry which is preliminary data.</text>
</comment>
<gene>
    <name evidence="1" type="ORF">T4E_10490</name>
</gene>
<sequence length="100" mass="11351">MNKGLLFIGYWTFDAKPILNFHSMHLANELDAYKSSSEVGPIGCCPNTHSGRCPIPFSHAIKHAPLNPGFYHLQTQLLYKQIFMVFPGMVYRKLCSVQHV</sequence>
<reference evidence="1 2" key="1">
    <citation type="submission" date="2015-01" db="EMBL/GenBank/DDBJ databases">
        <title>Evolution of Trichinella species and genotypes.</title>
        <authorList>
            <person name="Korhonen P.K."/>
            <person name="Edoardo P."/>
            <person name="Giuseppe L.R."/>
            <person name="Gasser R.B."/>
        </authorList>
    </citation>
    <scope>NUCLEOTIDE SEQUENCE [LARGE SCALE GENOMIC DNA]</scope>
    <source>
        <strain evidence="1">ISS141</strain>
    </source>
</reference>
<protein>
    <submittedName>
        <fullName evidence="1">Uncharacterized protein</fullName>
    </submittedName>
</protein>
<evidence type="ECO:0000313" key="1">
    <source>
        <dbReference type="EMBL" id="KRX97897.1"/>
    </source>
</evidence>
<name>A0A0V0YDP2_TRIPS</name>
<dbReference type="Proteomes" id="UP000054815">
    <property type="component" value="Unassembled WGS sequence"/>
</dbReference>